<evidence type="ECO:0000256" key="9">
    <source>
        <dbReference type="PIRSR" id="PIRSR600101-1"/>
    </source>
</evidence>
<dbReference type="EC" id="3.4.19.13" evidence="11"/>
<comment type="caution">
    <text evidence="12">The sequence shown here is derived from an EMBL/GenBank/DDBJ whole genome shotgun (WGS) entry which is preliminary data.</text>
</comment>
<dbReference type="EC" id="2.3.2.2" evidence="11"/>
<comment type="catalytic activity">
    <reaction evidence="2 11">
        <text>glutathione + H2O = L-cysteinylglycine + L-glutamate</text>
        <dbReference type="Rhea" id="RHEA:28807"/>
        <dbReference type="ChEBI" id="CHEBI:15377"/>
        <dbReference type="ChEBI" id="CHEBI:29985"/>
        <dbReference type="ChEBI" id="CHEBI:57925"/>
        <dbReference type="ChEBI" id="CHEBI:61694"/>
        <dbReference type="EC" id="3.4.19.13"/>
    </reaction>
</comment>
<organism evidence="12 13">
    <name type="scientific">Flavobacterium yafengii</name>
    <dbReference type="NCBI Taxonomy" id="3041253"/>
    <lineage>
        <taxon>Bacteria</taxon>
        <taxon>Pseudomonadati</taxon>
        <taxon>Bacteroidota</taxon>
        <taxon>Flavobacteriia</taxon>
        <taxon>Flavobacteriales</taxon>
        <taxon>Flavobacteriaceae</taxon>
        <taxon>Flavobacterium</taxon>
    </lineage>
</organism>
<comment type="catalytic activity">
    <reaction evidence="1 11">
        <text>an S-substituted glutathione + H2O = an S-substituted L-cysteinylglycine + L-glutamate</text>
        <dbReference type="Rhea" id="RHEA:59468"/>
        <dbReference type="ChEBI" id="CHEBI:15377"/>
        <dbReference type="ChEBI" id="CHEBI:29985"/>
        <dbReference type="ChEBI" id="CHEBI:90779"/>
        <dbReference type="ChEBI" id="CHEBI:143103"/>
        <dbReference type="EC" id="3.4.19.13"/>
    </reaction>
</comment>
<keyword evidence="7 11" id="KW-0012">Acyltransferase</keyword>
<feature type="active site" description="Nucleophile" evidence="9">
    <location>
        <position position="370"/>
    </location>
</feature>
<dbReference type="AlphaFoldDB" id="A0AAW6TQZ8"/>
<name>A0AAW6TQZ8_9FLAO</name>
<comment type="pathway">
    <text evidence="11">Sulfur metabolism; glutathione metabolism.</text>
</comment>
<keyword evidence="11" id="KW-0317">Glutathione biosynthesis</keyword>
<dbReference type="GO" id="GO:0006751">
    <property type="term" value="P:glutathione catabolic process"/>
    <property type="evidence" value="ECO:0007669"/>
    <property type="project" value="UniProtKB-UniRule"/>
</dbReference>
<keyword evidence="5 11" id="KW-0378">Hydrolase</keyword>
<dbReference type="Pfam" id="PF01019">
    <property type="entry name" value="G_glu_transpept"/>
    <property type="match status" value="1"/>
</dbReference>
<evidence type="ECO:0000313" key="12">
    <source>
        <dbReference type="EMBL" id="MDI5950093.1"/>
    </source>
</evidence>
<dbReference type="PANTHER" id="PTHR43199">
    <property type="entry name" value="GLUTATHIONE HYDROLASE"/>
    <property type="match status" value="1"/>
</dbReference>
<keyword evidence="4 11" id="KW-0808">Transferase</keyword>
<dbReference type="Gene3D" id="1.10.246.130">
    <property type="match status" value="1"/>
</dbReference>
<feature type="binding site" evidence="10">
    <location>
        <position position="412"/>
    </location>
    <ligand>
        <name>L-glutamate</name>
        <dbReference type="ChEBI" id="CHEBI:29985"/>
    </ligand>
</feature>
<dbReference type="InterPro" id="IPR000101">
    <property type="entry name" value="GGT_peptidase"/>
</dbReference>
<dbReference type="Gene3D" id="3.60.20.40">
    <property type="match status" value="1"/>
</dbReference>
<evidence type="ECO:0000256" key="2">
    <source>
        <dbReference type="ARBA" id="ARBA00001089"/>
    </source>
</evidence>
<feature type="binding site" evidence="10">
    <location>
        <begin position="441"/>
        <end position="442"/>
    </location>
    <ligand>
        <name>L-glutamate</name>
        <dbReference type="ChEBI" id="CHEBI:29985"/>
    </ligand>
</feature>
<dbReference type="InterPro" id="IPR043138">
    <property type="entry name" value="GGT_lsub"/>
</dbReference>
<dbReference type="InterPro" id="IPR043137">
    <property type="entry name" value="GGT_ssub_C"/>
</dbReference>
<feature type="binding site" evidence="10">
    <location>
        <position position="463"/>
    </location>
    <ligand>
        <name>L-glutamate</name>
        <dbReference type="ChEBI" id="CHEBI:29985"/>
    </ligand>
</feature>
<dbReference type="GO" id="GO:0006750">
    <property type="term" value="P:glutathione biosynthetic process"/>
    <property type="evidence" value="ECO:0007669"/>
    <property type="project" value="UniProtKB-KW"/>
</dbReference>
<dbReference type="GO" id="GO:0036374">
    <property type="term" value="F:glutathione hydrolase activity"/>
    <property type="evidence" value="ECO:0007669"/>
    <property type="project" value="UniProtKB-UniRule"/>
</dbReference>
<evidence type="ECO:0000256" key="10">
    <source>
        <dbReference type="PIRSR" id="PIRSR600101-2"/>
    </source>
</evidence>
<dbReference type="PRINTS" id="PR01210">
    <property type="entry name" value="GGTRANSPTASE"/>
</dbReference>
<dbReference type="SUPFAM" id="SSF56235">
    <property type="entry name" value="N-terminal nucleophile aminohydrolases (Ntn hydrolases)"/>
    <property type="match status" value="1"/>
</dbReference>
<dbReference type="RefSeq" id="WP_282716573.1">
    <property type="nucleotide sequence ID" value="NZ_JASCRY010000003.1"/>
</dbReference>
<comment type="similarity">
    <text evidence="3 11">Belongs to the gamma-glutamyltransferase family.</text>
</comment>
<keyword evidence="6 11" id="KW-0865">Zymogen</keyword>
<dbReference type="PROSITE" id="PS51257">
    <property type="entry name" value="PROKAR_LIPOPROTEIN"/>
    <property type="match status" value="1"/>
</dbReference>
<dbReference type="Proteomes" id="UP001228643">
    <property type="component" value="Unassembled WGS sequence"/>
</dbReference>
<sequence>MKKIVILLSVLSIGCKTQNVVVQPTGLVANEAMVVSAREEASKIGVEIMKKGGNAFDAMVVTELALAVAYPYAGNLGGGGFMVYRKANGEIGSLDYREKAPLAATKDMFLDEKGNVIKGKSTESPLAIGVPGTIAGVFAVHEKLGSLPIEEILKPVIELAERGVIVTKKQEDRLAAYRAKIIKVNGDKTLFATAFKENDIIKYPALAATLKRISKNGRDEFYKGKTAEILVKYLQEKGAIITLEDLAKYEAKWRTPLTFDYKDLKVISMPPPSSGGICIAEIFKMIAPFDLAKMGHNSTEAIQVIVEAERRAYADRSYYLGDPDFVKIPLKALMDDDYLKQRMSNFSFEKATLSSDIKEGKVNYNESTETTHYSIVDQFGNAVSSTTTLNDGYGSKYYCDELGFFLNNEMDDFSAKPGEPNMFGLVGNEANSIAPQKRMLSSMTPTIVEKNGELFMVVGSPGGSTIITSVLQTILNVYEYRLSMQEAVNAPRFHHQWLPDLITFEPNTFDTKTFETLKSKGYLINEKTTPVIGKVDAILVLPNKKIEGGADFRGDDKAIGF</sequence>
<dbReference type="PANTHER" id="PTHR43199:SF1">
    <property type="entry name" value="GLUTATHIONE HYDROLASE PROENZYME"/>
    <property type="match status" value="1"/>
</dbReference>
<dbReference type="InterPro" id="IPR051792">
    <property type="entry name" value="GGT_bact"/>
</dbReference>
<dbReference type="GO" id="GO:0103068">
    <property type="term" value="F:leukotriene C4 gamma-glutamyl transferase activity"/>
    <property type="evidence" value="ECO:0007669"/>
    <property type="project" value="UniProtKB-EC"/>
</dbReference>
<gene>
    <name evidence="12" type="primary">ggt</name>
    <name evidence="12" type="ORF">QLS97_10590</name>
</gene>
<evidence type="ECO:0000256" key="3">
    <source>
        <dbReference type="ARBA" id="ARBA00009381"/>
    </source>
</evidence>
<keyword evidence="13" id="KW-1185">Reference proteome</keyword>
<accession>A0AAW6TQZ8</accession>
<dbReference type="InterPro" id="IPR029055">
    <property type="entry name" value="Ntn_hydrolases_N"/>
</dbReference>
<evidence type="ECO:0000256" key="8">
    <source>
        <dbReference type="ARBA" id="ARBA00047417"/>
    </source>
</evidence>
<evidence type="ECO:0000256" key="5">
    <source>
        <dbReference type="ARBA" id="ARBA00022801"/>
    </source>
</evidence>
<evidence type="ECO:0000256" key="4">
    <source>
        <dbReference type="ARBA" id="ARBA00022679"/>
    </source>
</evidence>
<evidence type="ECO:0000256" key="11">
    <source>
        <dbReference type="RuleBase" id="RU368036"/>
    </source>
</evidence>
<protein>
    <recommendedName>
        <fullName evidence="11">Glutathione hydrolase proenzyme</fullName>
        <ecNumber evidence="11">2.3.2.2</ecNumber>
        <ecNumber evidence="11">3.4.19.13</ecNumber>
    </recommendedName>
    <component>
        <recommendedName>
            <fullName evidence="11">Glutathione hydrolase large chain</fullName>
        </recommendedName>
    </component>
    <component>
        <recommendedName>
            <fullName evidence="11">Glutathione hydrolase small chain</fullName>
        </recommendedName>
    </component>
</protein>
<comment type="PTM">
    <text evidence="11">Cleaved by autocatalysis into a large and a small subunit.</text>
</comment>
<evidence type="ECO:0000256" key="1">
    <source>
        <dbReference type="ARBA" id="ARBA00001049"/>
    </source>
</evidence>
<evidence type="ECO:0000256" key="7">
    <source>
        <dbReference type="ARBA" id="ARBA00023315"/>
    </source>
</evidence>
<comment type="catalytic activity">
    <reaction evidence="8 11">
        <text>an N-terminal (5-L-glutamyl)-[peptide] + an alpha-amino acid = 5-L-glutamyl amino acid + an N-terminal L-alpha-aminoacyl-[peptide]</text>
        <dbReference type="Rhea" id="RHEA:23904"/>
        <dbReference type="Rhea" id="RHEA-COMP:9780"/>
        <dbReference type="Rhea" id="RHEA-COMP:9795"/>
        <dbReference type="ChEBI" id="CHEBI:77644"/>
        <dbReference type="ChEBI" id="CHEBI:78597"/>
        <dbReference type="ChEBI" id="CHEBI:78599"/>
        <dbReference type="ChEBI" id="CHEBI:78608"/>
        <dbReference type="EC" id="2.3.2.2"/>
    </reaction>
</comment>
<feature type="binding site" evidence="10">
    <location>
        <position position="97"/>
    </location>
    <ligand>
        <name>L-glutamate</name>
        <dbReference type="ChEBI" id="CHEBI:29985"/>
    </ligand>
</feature>
<dbReference type="EMBL" id="JASCRY010000003">
    <property type="protein sequence ID" value="MDI5950093.1"/>
    <property type="molecule type" value="Genomic_DNA"/>
</dbReference>
<dbReference type="NCBIfam" id="TIGR00066">
    <property type="entry name" value="g_glut_trans"/>
    <property type="match status" value="1"/>
</dbReference>
<dbReference type="PROSITE" id="PS00462">
    <property type="entry name" value="G_GLU_TRANSPEPTIDASE"/>
    <property type="match status" value="1"/>
</dbReference>
<comment type="subunit">
    <text evidence="11">This enzyme consists of two polypeptide chains, which are synthesized in precursor form from a single polypeptide.</text>
</comment>
<reference evidence="12 13" key="1">
    <citation type="submission" date="2023-04" db="EMBL/GenBank/DDBJ databases">
        <title>Two novel species of Flavobacterium.</title>
        <authorList>
            <person name="Liu Q."/>
            <person name="Xin Y.-H."/>
        </authorList>
    </citation>
    <scope>NUCLEOTIDE SEQUENCE [LARGE SCALE GENOMIC DNA]</scope>
    <source>
        <strain evidence="12 13">LB2P87</strain>
    </source>
</reference>
<dbReference type="InterPro" id="IPR055262">
    <property type="entry name" value="GGT_CS"/>
</dbReference>
<evidence type="ECO:0000313" key="13">
    <source>
        <dbReference type="Proteomes" id="UP001228643"/>
    </source>
</evidence>
<evidence type="ECO:0000256" key="6">
    <source>
        <dbReference type="ARBA" id="ARBA00023145"/>
    </source>
</evidence>
<proteinExistence type="inferred from homology"/>
<feature type="binding site" evidence="10">
    <location>
        <begin position="388"/>
        <end position="390"/>
    </location>
    <ligand>
        <name>L-glutamate</name>
        <dbReference type="ChEBI" id="CHEBI:29985"/>
    </ligand>
</feature>